<evidence type="ECO:0000313" key="4">
    <source>
        <dbReference type="Proteomes" id="UP001182991"/>
    </source>
</evidence>
<dbReference type="InterPro" id="IPR036514">
    <property type="entry name" value="SGNH_hydro_sf"/>
</dbReference>
<sequence length="286" mass="32246">MRIDINFGGFLGCLLIVLATSCKENKEGPVLQKNFLVIGQSNAMGVGDKESSRMQNNIDVVEYNSQYDDIRLLNDPIGQNHLGFQQAQTGSFIPTLGYEYNRITNNKVLIVQAAKGGSSLTKEAEIENWGNWSPSGSLFQNSLTKIEMMKACFSEGEVLKASIDAIFWSQGENEGQGITTQIIEKEDYKNALIQLVERYESHLGEVPFIIVETGRFQGDSIKDQGYKAVREAQREVAAEMENVHIGYNETEFFIERQWLKDVVHYNQEALNDIGKKLAYFYASLEE</sequence>
<dbReference type="InterPro" id="IPR052940">
    <property type="entry name" value="Carb_Esterase_6"/>
</dbReference>
<organism evidence="3 4">
    <name type="scientific">Mesonia ostreae</name>
    <dbReference type="NCBI Taxonomy" id="861110"/>
    <lineage>
        <taxon>Bacteria</taxon>
        <taxon>Pseudomonadati</taxon>
        <taxon>Bacteroidota</taxon>
        <taxon>Flavobacteriia</taxon>
        <taxon>Flavobacteriales</taxon>
        <taxon>Flavobacteriaceae</taxon>
        <taxon>Mesonia</taxon>
    </lineage>
</organism>
<keyword evidence="1" id="KW-0378">Hydrolase</keyword>
<dbReference type="Proteomes" id="UP001182991">
    <property type="component" value="Unassembled WGS sequence"/>
</dbReference>
<reference evidence="4" key="1">
    <citation type="submission" date="2023-07" db="EMBL/GenBank/DDBJ databases">
        <title>Isolating and identifying novel microbial strains from the Mariana Trench.</title>
        <authorList>
            <person name="Fu H."/>
        </authorList>
    </citation>
    <scope>NUCLEOTIDE SEQUENCE [LARGE SCALE GENOMIC DNA]</scope>
    <source>
        <strain evidence="4">T-y2</strain>
    </source>
</reference>
<accession>A0ABU2KJ24</accession>
<evidence type="ECO:0000313" key="3">
    <source>
        <dbReference type="EMBL" id="MDT0294653.1"/>
    </source>
</evidence>
<gene>
    <name evidence="3" type="ORF">RLT85_08400</name>
</gene>
<dbReference type="Pfam" id="PF03629">
    <property type="entry name" value="SASA"/>
    <property type="match status" value="1"/>
</dbReference>
<dbReference type="PROSITE" id="PS51257">
    <property type="entry name" value="PROKAR_LIPOPROTEIN"/>
    <property type="match status" value="1"/>
</dbReference>
<dbReference type="Gene3D" id="3.40.50.1110">
    <property type="entry name" value="SGNH hydrolase"/>
    <property type="match status" value="1"/>
</dbReference>
<comment type="caution">
    <text evidence="3">The sequence shown here is derived from an EMBL/GenBank/DDBJ whole genome shotgun (WGS) entry which is preliminary data.</text>
</comment>
<dbReference type="EMBL" id="JAVRBG010000007">
    <property type="protein sequence ID" value="MDT0294653.1"/>
    <property type="molecule type" value="Genomic_DNA"/>
</dbReference>
<evidence type="ECO:0000256" key="1">
    <source>
        <dbReference type="ARBA" id="ARBA00022801"/>
    </source>
</evidence>
<dbReference type="PANTHER" id="PTHR31988:SF19">
    <property type="entry name" value="9-O-ACETYL-N-ACETYLNEURAMINIC ACID DEACETYLASE-RELATED"/>
    <property type="match status" value="1"/>
</dbReference>
<proteinExistence type="predicted"/>
<feature type="domain" description="Sialate O-acetylesterase" evidence="2">
    <location>
        <begin position="35"/>
        <end position="281"/>
    </location>
</feature>
<keyword evidence="4" id="KW-1185">Reference proteome</keyword>
<dbReference type="SUPFAM" id="SSF52266">
    <property type="entry name" value="SGNH hydrolase"/>
    <property type="match status" value="1"/>
</dbReference>
<dbReference type="RefSeq" id="WP_311401586.1">
    <property type="nucleotide sequence ID" value="NZ_JAVRBG010000007.1"/>
</dbReference>
<dbReference type="PANTHER" id="PTHR31988">
    <property type="entry name" value="ESTERASE, PUTATIVE (DUF303)-RELATED"/>
    <property type="match status" value="1"/>
</dbReference>
<protein>
    <submittedName>
        <fullName evidence="3">Sialate O-acetylesterase</fullName>
    </submittedName>
</protein>
<dbReference type="InterPro" id="IPR005181">
    <property type="entry name" value="SASA"/>
</dbReference>
<evidence type="ECO:0000259" key="2">
    <source>
        <dbReference type="Pfam" id="PF03629"/>
    </source>
</evidence>
<name>A0ABU2KJ24_9FLAO</name>